<proteinExistence type="inferred from homology"/>
<dbReference type="Pfam" id="PF03795">
    <property type="entry name" value="YCII"/>
    <property type="match status" value="1"/>
</dbReference>
<feature type="domain" description="YCII-related" evidence="2">
    <location>
        <begin position="12"/>
        <end position="86"/>
    </location>
</feature>
<organism evidence="3 4">
    <name type="scientific">Marinactinospora rubrisoli</name>
    <dbReference type="NCBI Taxonomy" id="2715399"/>
    <lineage>
        <taxon>Bacteria</taxon>
        <taxon>Bacillati</taxon>
        <taxon>Actinomycetota</taxon>
        <taxon>Actinomycetes</taxon>
        <taxon>Streptosporangiales</taxon>
        <taxon>Nocardiopsidaceae</taxon>
        <taxon>Marinactinospora</taxon>
    </lineage>
</organism>
<keyword evidence="4" id="KW-1185">Reference proteome</keyword>
<evidence type="ECO:0000256" key="1">
    <source>
        <dbReference type="ARBA" id="ARBA00007689"/>
    </source>
</evidence>
<dbReference type="PANTHER" id="PTHR37828">
    <property type="entry name" value="GSR2449 PROTEIN"/>
    <property type="match status" value="1"/>
</dbReference>
<dbReference type="InterPro" id="IPR005545">
    <property type="entry name" value="YCII"/>
</dbReference>
<reference evidence="4" key="1">
    <citation type="journal article" date="2019" name="Int. J. Syst. Evol. Microbiol.">
        <title>The Global Catalogue of Microorganisms (GCM) 10K type strain sequencing project: providing services to taxonomists for standard genome sequencing and annotation.</title>
        <authorList>
            <consortium name="The Broad Institute Genomics Platform"/>
            <consortium name="The Broad Institute Genome Sequencing Center for Infectious Disease"/>
            <person name="Wu L."/>
            <person name="Ma J."/>
        </authorList>
    </citation>
    <scope>NUCLEOTIDE SEQUENCE [LARGE SCALE GENOMIC DNA]</scope>
    <source>
        <strain evidence="4">CGMCC 4.7382</strain>
    </source>
</reference>
<dbReference type="EMBL" id="JBHTBH010000011">
    <property type="protein sequence ID" value="MFC7330270.1"/>
    <property type="molecule type" value="Genomic_DNA"/>
</dbReference>
<dbReference type="Proteomes" id="UP001596540">
    <property type="component" value="Unassembled WGS sequence"/>
</dbReference>
<dbReference type="SUPFAM" id="SSF54909">
    <property type="entry name" value="Dimeric alpha+beta barrel"/>
    <property type="match status" value="1"/>
</dbReference>
<comment type="similarity">
    <text evidence="1">Belongs to the YciI family.</text>
</comment>
<gene>
    <name evidence="3" type="ORF">ACFQRF_21320</name>
</gene>
<dbReference type="RefSeq" id="WP_379872915.1">
    <property type="nucleotide sequence ID" value="NZ_JBHTBH010000011.1"/>
</dbReference>
<dbReference type="InterPro" id="IPR011008">
    <property type="entry name" value="Dimeric_a/b-barrel"/>
</dbReference>
<evidence type="ECO:0000313" key="4">
    <source>
        <dbReference type="Proteomes" id="UP001596540"/>
    </source>
</evidence>
<protein>
    <submittedName>
        <fullName evidence="3">YciI family protein</fullName>
    </submittedName>
</protein>
<sequence>MSQHVHLLIVRYTVPPAQVGPHVPAHVRYLERHHEEGTFLLSGSAVPTELGGAIVATGVSRERVEEITAEDPFVRAGVAGYEIVTFDAGRRHPALAELFEREREGSSLRGV</sequence>
<dbReference type="PANTHER" id="PTHR37828:SF1">
    <property type="entry name" value="YCII-RELATED DOMAIN-CONTAINING PROTEIN"/>
    <property type="match status" value="1"/>
</dbReference>
<name>A0ABW2KM43_9ACTN</name>
<dbReference type="Gene3D" id="3.30.70.1060">
    <property type="entry name" value="Dimeric alpha+beta barrel"/>
    <property type="match status" value="1"/>
</dbReference>
<comment type="caution">
    <text evidence="3">The sequence shown here is derived from an EMBL/GenBank/DDBJ whole genome shotgun (WGS) entry which is preliminary data.</text>
</comment>
<accession>A0ABW2KM43</accession>
<evidence type="ECO:0000313" key="3">
    <source>
        <dbReference type="EMBL" id="MFC7330270.1"/>
    </source>
</evidence>
<evidence type="ECO:0000259" key="2">
    <source>
        <dbReference type="Pfam" id="PF03795"/>
    </source>
</evidence>